<evidence type="ECO:0000256" key="1">
    <source>
        <dbReference type="SAM" id="MobiDB-lite"/>
    </source>
</evidence>
<feature type="region of interest" description="Disordered" evidence="1">
    <location>
        <begin position="286"/>
        <end position="307"/>
    </location>
</feature>
<dbReference type="Gene3D" id="3.40.50.410">
    <property type="entry name" value="von Willebrand factor, type A domain"/>
    <property type="match status" value="1"/>
</dbReference>
<keyword evidence="2" id="KW-0472">Membrane</keyword>
<reference evidence="3 4" key="1">
    <citation type="submission" date="2021-07" db="EMBL/GenBank/DDBJ databases">
        <title>Whole genome sequencing of non-tuberculosis mycobacteria type-strains.</title>
        <authorList>
            <person name="Igarashi Y."/>
            <person name="Osugi A."/>
            <person name="Mitarai S."/>
        </authorList>
    </citation>
    <scope>NUCLEOTIDE SEQUENCE [LARGE SCALE GENOMIC DNA]</scope>
    <source>
        <strain evidence="3 4">JCM 16370</strain>
    </source>
</reference>
<gene>
    <name evidence="3" type="ORF">K0O64_12860</name>
</gene>
<protein>
    <submittedName>
        <fullName evidence="3">VWA domain-containing protein</fullName>
    </submittedName>
</protein>
<dbReference type="InterPro" id="IPR036465">
    <property type="entry name" value="vWFA_dom_sf"/>
</dbReference>
<dbReference type="SUPFAM" id="SSF53300">
    <property type="entry name" value="vWA-like"/>
    <property type="match status" value="1"/>
</dbReference>
<accession>A0ABX8VNB6</accession>
<keyword evidence="4" id="KW-1185">Reference proteome</keyword>
<keyword evidence="2" id="KW-1133">Transmembrane helix</keyword>
<sequence length="349" mass="36672">MSVHPVLPMALLLVLAAVIVAARAVTLSAVLAHPGDRRRPALLRWGATTLALLLLVAAAARPGIDSPAQSHPDRDVAAASQGANTNVFFVVDRSVDSRVSDYGGATRMSGIRNDMAAIVDTYPKARFAVIGFASAPDIAWPLSEDIWSLKAVIAGLSPYVSVAPDAASQVNAGAAANLLRYQLIQASQQYPGARNLVFYLGEGAGGSTAPQAAFEVGDRVSGGAVFGYGTAAGGPIPGAYVDGAVTYLSDARSGAPAISALDDMRLRRVADELGVQYVHREPAQPVTGALPQLKPDSGTQSASLSSTPVPDRVELYWFLALLAAIALLPEIYLTVREFWRTRTSRREAR</sequence>
<evidence type="ECO:0000313" key="3">
    <source>
        <dbReference type="EMBL" id="QYL19289.1"/>
    </source>
</evidence>
<name>A0ABX8VNB6_9MYCO</name>
<feature type="transmembrane region" description="Helical" evidence="2">
    <location>
        <begin position="6"/>
        <end position="30"/>
    </location>
</feature>
<dbReference type="Proteomes" id="UP000825367">
    <property type="component" value="Chromosome"/>
</dbReference>
<dbReference type="EMBL" id="CP080333">
    <property type="protein sequence ID" value="QYL19289.1"/>
    <property type="molecule type" value="Genomic_DNA"/>
</dbReference>
<evidence type="ECO:0000313" key="4">
    <source>
        <dbReference type="Proteomes" id="UP000825367"/>
    </source>
</evidence>
<feature type="compositionally biased region" description="Polar residues" evidence="1">
    <location>
        <begin position="297"/>
        <end position="307"/>
    </location>
</feature>
<dbReference type="RefSeq" id="WP_096311317.1">
    <property type="nucleotide sequence ID" value="NZ_BAAAVX010000042.1"/>
</dbReference>
<keyword evidence="2" id="KW-0812">Transmembrane</keyword>
<organism evidence="3 4">
    <name type="scientific">Mycolicibacterium pallens</name>
    <dbReference type="NCBI Taxonomy" id="370524"/>
    <lineage>
        <taxon>Bacteria</taxon>
        <taxon>Bacillati</taxon>
        <taxon>Actinomycetota</taxon>
        <taxon>Actinomycetes</taxon>
        <taxon>Mycobacteriales</taxon>
        <taxon>Mycobacteriaceae</taxon>
        <taxon>Mycolicibacterium</taxon>
    </lineage>
</organism>
<feature type="transmembrane region" description="Helical" evidence="2">
    <location>
        <begin position="315"/>
        <end position="335"/>
    </location>
</feature>
<feature type="transmembrane region" description="Helical" evidence="2">
    <location>
        <begin position="42"/>
        <end position="60"/>
    </location>
</feature>
<evidence type="ECO:0000256" key="2">
    <source>
        <dbReference type="SAM" id="Phobius"/>
    </source>
</evidence>
<proteinExistence type="predicted"/>